<dbReference type="Pfam" id="PF12796">
    <property type="entry name" value="Ank_2"/>
    <property type="match status" value="1"/>
</dbReference>
<dbReference type="PROSITE" id="PS50297">
    <property type="entry name" value="ANK_REP_REGION"/>
    <property type="match status" value="1"/>
</dbReference>
<evidence type="ECO:0000259" key="5">
    <source>
        <dbReference type="PROSITE" id="PS51228"/>
    </source>
</evidence>
<dbReference type="PROSITE" id="PS51228">
    <property type="entry name" value="ACB_2"/>
    <property type="match status" value="1"/>
</dbReference>
<accession>A0A0J1B1H9</accession>
<keyword evidence="2 4" id="KW-0040">ANK repeat</keyword>
<dbReference type="EMBL" id="KQ087218">
    <property type="protein sequence ID" value="KLT41459.1"/>
    <property type="molecule type" value="Genomic_DNA"/>
</dbReference>
<keyword evidence="7" id="KW-1185">Reference proteome</keyword>
<dbReference type="Proteomes" id="UP000053611">
    <property type="component" value="Unassembled WGS sequence"/>
</dbReference>
<dbReference type="InterPro" id="IPR002110">
    <property type="entry name" value="Ankyrin_rpt"/>
</dbReference>
<dbReference type="PRINTS" id="PR00689">
    <property type="entry name" value="ACOABINDINGP"/>
</dbReference>
<name>A0A0J1B1H9_9TREE</name>
<dbReference type="GeneID" id="28984143"/>
<dbReference type="PANTHER" id="PTHR24119">
    <property type="entry name" value="ACYL-COA-BINDING DOMAIN-CONTAINING PROTEIN 6"/>
    <property type="match status" value="1"/>
</dbReference>
<evidence type="ECO:0000256" key="3">
    <source>
        <dbReference type="ARBA" id="ARBA00023121"/>
    </source>
</evidence>
<gene>
    <name evidence="6" type="ORF">CC85DRAFT_286495</name>
</gene>
<sequence>MSDFEAASKWLTTSPSAGHLDNEIKLELYALYKFALTGSGPTGKRPGIFSFEARHKYDAWARIATAFGGRPDDAKARYVEVARGAGWMGNASPGAEAGEGGVEVEVKKKSGGMGFGPSVSVMEREEGEEGPGSALHDAASEGDVAALDKLLERNNVNIKDEYGFTPLHLAADRGRTEVVKLLLERGADKAILDPDEQTACDLAAVSGRDDIVALLR</sequence>
<dbReference type="OrthoDB" id="341259at2759"/>
<feature type="domain" description="ACB" evidence="5">
    <location>
        <begin position="1"/>
        <end position="91"/>
    </location>
</feature>
<reference evidence="6 7" key="1">
    <citation type="submission" date="2015-03" db="EMBL/GenBank/DDBJ databases">
        <title>Genomics and transcriptomics of the oil-accumulating basidiomycete yeast T. oleaginosus allow insights into substrate utilization and the diverse evolutionary trajectories of mating systems in fungi.</title>
        <authorList>
            <consortium name="DOE Joint Genome Institute"/>
            <person name="Kourist R."/>
            <person name="Kracht O."/>
            <person name="Bracharz F."/>
            <person name="Lipzen A."/>
            <person name="Nolan M."/>
            <person name="Ohm R."/>
            <person name="Grigoriev I."/>
            <person name="Sun S."/>
            <person name="Heitman J."/>
            <person name="Bruck T."/>
            <person name="Nowrousian M."/>
        </authorList>
    </citation>
    <scope>NUCLEOTIDE SEQUENCE [LARGE SCALE GENOMIC DNA]</scope>
    <source>
        <strain evidence="6 7">IBC0246</strain>
    </source>
</reference>
<dbReference type="SUPFAM" id="SSF47027">
    <property type="entry name" value="Acyl-CoA binding protein"/>
    <property type="match status" value="1"/>
</dbReference>
<protein>
    <submittedName>
        <fullName evidence="6">Ankyrin</fullName>
    </submittedName>
</protein>
<evidence type="ECO:0000256" key="4">
    <source>
        <dbReference type="PROSITE-ProRule" id="PRU00023"/>
    </source>
</evidence>
<dbReference type="GO" id="GO:0000062">
    <property type="term" value="F:fatty-acyl-CoA binding"/>
    <property type="evidence" value="ECO:0007669"/>
    <property type="project" value="InterPro"/>
</dbReference>
<dbReference type="PROSITE" id="PS50088">
    <property type="entry name" value="ANK_REPEAT"/>
    <property type="match status" value="1"/>
</dbReference>
<dbReference type="Gene3D" id="1.20.80.10">
    <property type="match status" value="1"/>
</dbReference>
<dbReference type="InterPro" id="IPR014352">
    <property type="entry name" value="FERM/acyl-CoA-bd_prot_sf"/>
</dbReference>
<dbReference type="STRING" id="879819.A0A0J1B1H9"/>
<keyword evidence="3" id="KW-0446">Lipid-binding</keyword>
<dbReference type="InterPro" id="IPR036770">
    <property type="entry name" value="Ankyrin_rpt-contain_sf"/>
</dbReference>
<proteinExistence type="predicted"/>
<feature type="repeat" description="ANK" evidence="4">
    <location>
        <begin position="162"/>
        <end position="194"/>
    </location>
</feature>
<evidence type="ECO:0000313" key="6">
    <source>
        <dbReference type="EMBL" id="KLT41459.1"/>
    </source>
</evidence>
<organism evidence="6 7">
    <name type="scientific">Cutaneotrichosporon oleaginosum</name>
    <dbReference type="NCBI Taxonomy" id="879819"/>
    <lineage>
        <taxon>Eukaryota</taxon>
        <taxon>Fungi</taxon>
        <taxon>Dikarya</taxon>
        <taxon>Basidiomycota</taxon>
        <taxon>Agaricomycotina</taxon>
        <taxon>Tremellomycetes</taxon>
        <taxon>Trichosporonales</taxon>
        <taxon>Trichosporonaceae</taxon>
        <taxon>Cutaneotrichosporon</taxon>
    </lineage>
</organism>
<evidence type="ECO:0000313" key="7">
    <source>
        <dbReference type="Proteomes" id="UP000053611"/>
    </source>
</evidence>
<evidence type="ECO:0000256" key="2">
    <source>
        <dbReference type="ARBA" id="ARBA00023043"/>
    </source>
</evidence>
<evidence type="ECO:0000256" key="1">
    <source>
        <dbReference type="ARBA" id="ARBA00022737"/>
    </source>
</evidence>
<dbReference type="Gene3D" id="1.25.40.20">
    <property type="entry name" value="Ankyrin repeat-containing domain"/>
    <property type="match status" value="1"/>
</dbReference>
<dbReference type="AlphaFoldDB" id="A0A0J1B1H9"/>
<dbReference type="RefSeq" id="XP_018277950.1">
    <property type="nucleotide sequence ID" value="XM_018423540.1"/>
</dbReference>
<dbReference type="SUPFAM" id="SSF48403">
    <property type="entry name" value="Ankyrin repeat"/>
    <property type="match status" value="1"/>
</dbReference>
<dbReference type="InterPro" id="IPR035984">
    <property type="entry name" value="Acyl-CoA-binding_sf"/>
</dbReference>
<dbReference type="PANTHER" id="PTHR24119:SF0">
    <property type="entry name" value="ACYL-COA-BINDING DOMAIN-CONTAINING PROTEIN 6"/>
    <property type="match status" value="1"/>
</dbReference>
<dbReference type="InterPro" id="IPR000582">
    <property type="entry name" value="Acyl-CoA-binding_protein"/>
</dbReference>
<dbReference type="SMART" id="SM00248">
    <property type="entry name" value="ANK"/>
    <property type="match status" value="2"/>
</dbReference>
<dbReference type="Pfam" id="PF00887">
    <property type="entry name" value="ACBP"/>
    <property type="match status" value="1"/>
</dbReference>
<keyword evidence="1" id="KW-0677">Repeat</keyword>